<dbReference type="RefSeq" id="WP_093834725.1">
    <property type="nucleotide sequence ID" value="NZ_FOLQ01000038.1"/>
</dbReference>
<sequence>MPHKKTEPVPSILSREIEEADIIEAIGLYTEGLDEFVNFGTQIIDWELKRDEMKQLDVVVISKFRNILELADAISVLLKQGAVDPCKIVLRTLFEITLGLEYVLQNDSDRRALCYRFFGFNRQLTLDKRHDPQNSNYKTYQEEYKYGHVFQGVPEITNLKERIDFLQGWIDRPEHAVVKAEFHQVKKSSHEWFTPFSELSNMDSNGNPKLLRGIKDLAKYLHKFDLYEILYKDWSTSVHGLDTITGTFFRSGEDGLSMLALRQPLIAHEVTNITFRFVESALSLMTKRNMDKFGEIIWWYKSFDINYLKPIFTKTLSFTLPT</sequence>
<organism evidence="1 2">
    <name type="scientific">Spirosoma endophyticum</name>
    <dbReference type="NCBI Taxonomy" id="662367"/>
    <lineage>
        <taxon>Bacteria</taxon>
        <taxon>Pseudomonadati</taxon>
        <taxon>Bacteroidota</taxon>
        <taxon>Cytophagia</taxon>
        <taxon>Cytophagales</taxon>
        <taxon>Cytophagaceae</taxon>
        <taxon>Spirosoma</taxon>
    </lineage>
</organism>
<dbReference type="OrthoDB" id="956451at2"/>
<dbReference type="Proteomes" id="UP000198598">
    <property type="component" value="Unassembled WGS sequence"/>
</dbReference>
<dbReference type="AlphaFoldDB" id="A0A1I2H318"/>
<evidence type="ECO:0000313" key="1">
    <source>
        <dbReference type="EMBL" id="SFF24634.1"/>
    </source>
</evidence>
<dbReference type="EMBL" id="FOLQ01000038">
    <property type="protein sequence ID" value="SFF24634.1"/>
    <property type="molecule type" value="Genomic_DNA"/>
</dbReference>
<gene>
    <name evidence="1" type="ORF">SAMN05216167_1386</name>
</gene>
<protein>
    <submittedName>
        <fullName evidence="1">Uncharacterized protein</fullName>
    </submittedName>
</protein>
<name>A0A1I2H318_9BACT</name>
<keyword evidence="2" id="KW-1185">Reference proteome</keyword>
<reference evidence="1 2" key="1">
    <citation type="submission" date="2016-10" db="EMBL/GenBank/DDBJ databases">
        <authorList>
            <person name="de Groot N.N."/>
        </authorList>
    </citation>
    <scope>NUCLEOTIDE SEQUENCE [LARGE SCALE GENOMIC DNA]</scope>
    <source>
        <strain evidence="1 2">DSM 26130</strain>
    </source>
</reference>
<accession>A0A1I2H318</accession>
<dbReference type="InterPro" id="IPR043733">
    <property type="entry name" value="DUF5677"/>
</dbReference>
<dbReference type="STRING" id="662367.SAMN05216167_1386"/>
<evidence type="ECO:0000313" key="2">
    <source>
        <dbReference type="Proteomes" id="UP000198598"/>
    </source>
</evidence>
<dbReference type="Pfam" id="PF18928">
    <property type="entry name" value="DUF5677"/>
    <property type="match status" value="1"/>
</dbReference>
<proteinExistence type="predicted"/>